<dbReference type="GO" id="GO:0003676">
    <property type="term" value="F:nucleic acid binding"/>
    <property type="evidence" value="ECO:0007669"/>
    <property type="project" value="InterPro"/>
</dbReference>
<feature type="compositionally biased region" description="Basic and acidic residues" evidence="1">
    <location>
        <begin position="1"/>
        <end position="18"/>
    </location>
</feature>
<feature type="region of interest" description="Disordered" evidence="1">
    <location>
        <begin position="1"/>
        <end position="38"/>
    </location>
</feature>
<accession>A0AAU9M4H6</accession>
<dbReference type="EMBL" id="CAKMRJ010000002">
    <property type="protein sequence ID" value="CAH1416910.1"/>
    <property type="molecule type" value="Genomic_DNA"/>
</dbReference>
<dbReference type="Proteomes" id="UP001157418">
    <property type="component" value="Unassembled WGS sequence"/>
</dbReference>
<dbReference type="CDD" id="cd00590">
    <property type="entry name" value="RRM_SF"/>
    <property type="match status" value="1"/>
</dbReference>
<name>A0AAU9M4H6_9ASTR</name>
<proteinExistence type="predicted"/>
<evidence type="ECO:0000313" key="2">
    <source>
        <dbReference type="EMBL" id="CAH1416910.1"/>
    </source>
</evidence>
<comment type="caution">
    <text evidence="2">The sequence shown here is derived from an EMBL/GenBank/DDBJ whole genome shotgun (WGS) entry which is preliminary data.</text>
</comment>
<organism evidence="2 3">
    <name type="scientific">Lactuca virosa</name>
    <dbReference type="NCBI Taxonomy" id="75947"/>
    <lineage>
        <taxon>Eukaryota</taxon>
        <taxon>Viridiplantae</taxon>
        <taxon>Streptophyta</taxon>
        <taxon>Embryophyta</taxon>
        <taxon>Tracheophyta</taxon>
        <taxon>Spermatophyta</taxon>
        <taxon>Magnoliopsida</taxon>
        <taxon>eudicotyledons</taxon>
        <taxon>Gunneridae</taxon>
        <taxon>Pentapetalae</taxon>
        <taxon>asterids</taxon>
        <taxon>campanulids</taxon>
        <taxon>Asterales</taxon>
        <taxon>Asteraceae</taxon>
        <taxon>Cichorioideae</taxon>
        <taxon>Cichorieae</taxon>
        <taxon>Lactucinae</taxon>
        <taxon>Lactuca</taxon>
    </lineage>
</organism>
<reference evidence="2 3" key="1">
    <citation type="submission" date="2022-01" db="EMBL/GenBank/DDBJ databases">
        <authorList>
            <person name="Xiong W."/>
            <person name="Schranz E."/>
        </authorList>
    </citation>
    <scope>NUCLEOTIDE SEQUENCE [LARGE SCALE GENOMIC DNA]</scope>
</reference>
<evidence type="ECO:0008006" key="4">
    <source>
        <dbReference type="Google" id="ProtNLM"/>
    </source>
</evidence>
<gene>
    <name evidence="2" type="ORF">LVIROSA_LOCUS4640</name>
</gene>
<evidence type="ECO:0000313" key="3">
    <source>
        <dbReference type="Proteomes" id="UP001157418"/>
    </source>
</evidence>
<dbReference type="SUPFAM" id="SSF54928">
    <property type="entry name" value="RNA-binding domain, RBD"/>
    <property type="match status" value="1"/>
</dbReference>
<protein>
    <recommendedName>
        <fullName evidence="4">RRM domain-containing protein</fullName>
    </recommendedName>
</protein>
<dbReference type="InterPro" id="IPR035979">
    <property type="entry name" value="RBD_domain_sf"/>
</dbReference>
<dbReference type="AlphaFoldDB" id="A0AAU9M4H6"/>
<sequence length="134" mass="15333">MHADQENRDQDGDWEWRFMKTKKKPGSDKHYSIPPKEPDVDVKGLRSLCEKYAKVADHIAHKRSKLGKRFAFVRFLRVSNVPKLEKRLSSFWIGNFHIFASVARFSRGDTSGGTLNGKDGKVLVAICAPFLHTF</sequence>
<evidence type="ECO:0000256" key="1">
    <source>
        <dbReference type="SAM" id="MobiDB-lite"/>
    </source>
</evidence>
<keyword evidence="3" id="KW-1185">Reference proteome</keyword>
<feature type="compositionally biased region" description="Basic and acidic residues" evidence="1">
    <location>
        <begin position="25"/>
        <end position="38"/>
    </location>
</feature>